<dbReference type="Gene3D" id="2.40.170.20">
    <property type="entry name" value="TonB-dependent receptor, beta-barrel domain"/>
    <property type="match status" value="1"/>
</dbReference>
<dbReference type="GO" id="GO:0015344">
    <property type="term" value="F:siderophore uptake transmembrane transporter activity"/>
    <property type="evidence" value="ECO:0007669"/>
    <property type="project" value="TreeGrafter"/>
</dbReference>
<keyword evidence="6 8" id="KW-0472">Membrane</keyword>
<proteinExistence type="inferred from homology"/>
<reference evidence="11 12" key="1">
    <citation type="submission" date="2019-09" db="EMBL/GenBank/DDBJ databases">
        <authorList>
            <person name="Chandra G."/>
            <person name="Truman W A."/>
        </authorList>
    </citation>
    <scope>NUCLEOTIDE SEQUENCE [LARGE SCALE GENOMIC DNA]</scope>
    <source>
        <strain evidence="11">PS710</strain>
    </source>
</reference>
<evidence type="ECO:0000313" key="11">
    <source>
        <dbReference type="EMBL" id="VVN89235.1"/>
    </source>
</evidence>
<evidence type="ECO:0000259" key="10">
    <source>
        <dbReference type="Pfam" id="PF00593"/>
    </source>
</evidence>
<comment type="subcellular location">
    <subcellularLocation>
        <location evidence="1 8">Cell outer membrane</location>
        <topology evidence="1 8">Multi-pass membrane protein</topology>
    </subcellularLocation>
</comment>
<evidence type="ECO:0000256" key="8">
    <source>
        <dbReference type="PROSITE-ProRule" id="PRU01360"/>
    </source>
</evidence>
<dbReference type="PROSITE" id="PS01156">
    <property type="entry name" value="TONB_DEPENDENT_REC_2"/>
    <property type="match status" value="1"/>
</dbReference>
<evidence type="ECO:0000256" key="3">
    <source>
        <dbReference type="ARBA" id="ARBA00022452"/>
    </source>
</evidence>
<keyword evidence="5" id="KW-0798">TonB box</keyword>
<keyword evidence="4 8" id="KW-0812">Transmembrane</keyword>
<organism evidence="11 12">
    <name type="scientific">Pseudomonas fluorescens</name>
    <dbReference type="NCBI Taxonomy" id="294"/>
    <lineage>
        <taxon>Bacteria</taxon>
        <taxon>Pseudomonadati</taxon>
        <taxon>Pseudomonadota</taxon>
        <taxon>Gammaproteobacteria</taxon>
        <taxon>Pseudomonadales</taxon>
        <taxon>Pseudomonadaceae</taxon>
        <taxon>Pseudomonas</taxon>
    </lineage>
</organism>
<evidence type="ECO:0000256" key="2">
    <source>
        <dbReference type="ARBA" id="ARBA00022448"/>
    </source>
</evidence>
<dbReference type="InterPro" id="IPR039426">
    <property type="entry name" value="TonB-dep_rcpt-like"/>
</dbReference>
<dbReference type="SUPFAM" id="SSF56935">
    <property type="entry name" value="Porins"/>
    <property type="match status" value="1"/>
</dbReference>
<evidence type="ECO:0000256" key="4">
    <source>
        <dbReference type="ARBA" id="ARBA00022692"/>
    </source>
</evidence>
<feature type="domain" description="TonB-dependent receptor-like beta-barrel" evidence="10">
    <location>
        <begin position="2"/>
        <end position="259"/>
    </location>
</feature>
<dbReference type="EMBL" id="CABVHW010000004">
    <property type="protein sequence ID" value="VVN89235.1"/>
    <property type="molecule type" value="Genomic_DNA"/>
</dbReference>
<dbReference type="InterPro" id="IPR036942">
    <property type="entry name" value="Beta-barrel_TonB_sf"/>
</dbReference>
<feature type="short sequence motif" description="TonB C-terminal box" evidence="9">
    <location>
        <begin position="273"/>
        <end position="290"/>
    </location>
</feature>
<gene>
    <name evidence="11" type="primary">fpvA_1</name>
    <name evidence="11" type="ORF">PS710_01745</name>
</gene>
<evidence type="ECO:0000256" key="7">
    <source>
        <dbReference type="ARBA" id="ARBA00023237"/>
    </source>
</evidence>
<dbReference type="InterPro" id="IPR010917">
    <property type="entry name" value="TonB_rcpt_CS"/>
</dbReference>
<dbReference type="GO" id="GO:0009279">
    <property type="term" value="C:cell outer membrane"/>
    <property type="evidence" value="ECO:0007669"/>
    <property type="project" value="UniProtKB-SubCell"/>
</dbReference>
<dbReference type="CDD" id="cd01347">
    <property type="entry name" value="ligand_gated_channel"/>
    <property type="match status" value="1"/>
</dbReference>
<keyword evidence="2 8" id="KW-0813">Transport</keyword>
<evidence type="ECO:0000313" key="12">
    <source>
        <dbReference type="Proteomes" id="UP000381093"/>
    </source>
</evidence>
<dbReference type="PANTHER" id="PTHR32552">
    <property type="entry name" value="FERRICHROME IRON RECEPTOR-RELATED"/>
    <property type="match status" value="1"/>
</dbReference>
<sequence length="290" mass="33179">MTRQTAGYFSSRLSLTDDLSLMLGSRLTDYRLTGSNDSRETGKLIPYAGLVYDLDEHFSAYASYTEIFMPQMLRPDRNNKMVEPDEGKNYEVGIKGEFFDGRLNTSLAYFEIHEENRAEEDTEFNNNIPPNALVDWAYVGIKAKTKGYEAEISGELAPGWQVQAGYTHKVIRDDCGKKFSTWEPEDQLNFYTSYKLTGSLDKLTLGGGARWQGKGWQDVYNSGKGVTQEFSQDPYWLVDLMARYQVSKNLSASVNVNNVLDKEYFTNIGFYRSSYYGDPRNVMVSTRWDF</sequence>
<evidence type="ECO:0000256" key="6">
    <source>
        <dbReference type="ARBA" id="ARBA00023136"/>
    </source>
</evidence>
<dbReference type="PROSITE" id="PS52016">
    <property type="entry name" value="TONB_DEPENDENT_REC_3"/>
    <property type="match status" value="1"/>
</dbReference>
<dbReference type="PANTHER" id="PTHR32552:SF74">
    <property type="entry name" value="HYDROXAMATE SIDEROPHORE RECEPTOR FHUE"/>
    <property type="match status" value="1"/>
</dbReference>
<keyword evidence="3 8" id="KW-1134">Transmembrane beta strand</keyword>
<keyword evidence="7 8" id="KW-0998">Cell outer membrane</keyword>
<evidence type="ECO:0000256" key="9">
    <source>
        <dbReference type="PROSITE-ProRule" id="PRU10144"/>
    </source>
</evidence>
<name>A0A5E7BCW9_PSEFL</name>
<comment type="similarity">
    <text evidence="8">Belongs to the TonB-dependent receptor family.</text>
</comment>
<accession>A0A5E7BCW9</accession>
<dbReference type="Pfam" id="PF00593">
    <property type="entry name" value="TonB_dep_Rec_b-barrel"/>
    <property type="match status" value="1"/>
</dbReference>
<dbReference type="InterPro" id="IPR000531">
    <property type="entry name" value="Beta-barrel_TonB"/>
</dbReference>
<keyword evidence="11" id="KW-0675">Receptor</keyword>
<evidence type="ECO:0000256" key="1">
    <source>
        <dbReference type="ARBA" id="ARBA00004571"/>
    </source>
</evidence>
<dbReference type="Proteomes" id="UP000381093">
    <property type="component" value="Unassembled WGS sequence"/>
</dbReference>
<evidence type="ECO:0000256" key="5">
    <source>
        <dbReference type="ARBA" id="ARBA00023077"/>
    </source>
</evidence>
<protein>
    <submittedName>
        <fullName evidence="11">Ferripyoverdine receptor</fullName>
    </submittedName>
</protein>
<dbReference type="AlphaFoldDB" id="A0A5E7BCW9"/>